<evidence type="ECO:0000256" key="1">
    <source>
        <dbReference type="SAM" id="MobiDB-lite"/>
    </source>
</evidence>
<dbReference type="EMBL" id="HBGG01007987">
    <property type="protein sequence ID" value="CAD9201773.1"/>
    <property type="molecule type" value="Transcribed_RNA"/>
</dbReference>
<feature type="region of interest" description="Disordered" evidence="1">
    <location>
        <begin position="67"/>
        <end position="101"/>
    </location>
</feature>
<dbReference type="AlphaFoldDB" id="A0A7S1X067"/>
<proteinExistence type="predicted"/>
<accession>A0A7S1X067</accession>
<protein>
    <submittedName>
        <fullName evidence="2">Uncharacterized protein</fullName>
    </submittedName>
</protein>
<evidence type="ECO:0000313" key="2">
    <source>
        <dbReference type="EMBL" id="CAD9201773.1"/>
    </source>
</evidence>
<name>A0A7S1X067_9CHLO</name>
<organism evidence="2">
    <name type="scientific">Tetraselmis chuii</name>
    <dbReference type="NCBI Taxonomy" id="63592"/>
    <lineage>
        <taxon>Eukaryota</taxon>
        <taxon>Viridiplantae</taxon>
        <taxon>Chlorophyta</taxon>
        <taxon>core chlorophytes</taxon>
        <taxon>Chlorodendrophyceae</taxon>
        <taxon>Chlorodendrales</taxon>
        <taxon>Chlorodendraceae</taxon>
        <taxon>Tetraselmis</taxon>
    </lineage>
</organism>
<reference evidence="2" key="1">
    <citation type="submission" date="2021-01" db="EMBL/GenBank/DDBJ databases">
        <authorList>
            <person name="Corre E."/>
            <person name="Pelletier E."/>
            <person name="Niang G."/>
            <person name="Scheremetjew M."/>
            <person name="Finn R."/>
            <person name="Kale V."/>
            <person name="Holt S."/>
            <person name="Cochrane G."/>
            <person name="Meng A."/>
            <person name="Brown T."/>
            <person name="Cohen L."/>
        </authorList>
    </citation>
    <scope>NUCLEOTIDE SEQUENCE</scope>
    <source>
        <strain evidence="2">PLY429</strain>
    </source>
</reference>
<sequence>MGYLKRLQGDEAAAEELMRHAAALNKRRQRQYGLRDYEPVRLNKTRFFRRLYWLNKTKERQAREVAAAMASEAEGKEGGHAASPATLELPEEERSSKRAARKVLKQAAADVAGLRVRHSSA</sequence>
<gene>
    <name evidence="2" type="ORF">TCHU04912_LOCUS4006</name>
</gene>